<feature type="coiled-coil region" evidence="1">
    <location>
        <begin position="205"/>
        <end position="264"/>
    </location>
</feature>
<feature type="coiled-coil region" evidence="1">
    <location>
        <begin position="438"/>
        <end position="490"/>
    </location>
</feature>
<protein>
    <submittedName>
        <fullName evidence="3">Uncharacterized protein</fullName>
    </submittedName>
</protein>
<accession>A0AAW0NAJ9</accession>
<organism evidence="3 4">
    <name type="scientific">Mugilogobius chulae</name>
    <name type="common">yellowstripe goby</name>
    <dbReference type="NCBI Taxonomy" id="88201"/>
    <lineage>
        <taxon>Eukaryota</taxon>
        <taxon>Metazoa</taxon>
        <taxon>Chordata</taxon>
        <taxon>Craniata</taxon>
        <taxon>Vertebrata</taxon>
        <taxon>Euteleostomi</taxon>
        <taxon>Actinopterygii</taxon>
        <taxon>Neopterygii</taxon>
        <taxon>Teleostei</taxon>
        <taxon>Neoteleostei</taxon>
        <taxon>Acanthomorphata</taxon>
        <taxon>Gobiaria</taxon>
        <taxon>Gobiiformes</taxon>
        <taxon>Gobioidei</taxon>
        <taxon>Gobiidae</taxon>
        <taxon>Gobionellinae</taxon>
        <taxon>Mugilogobius</taxon>
    </lineage>
</organism>
<dbReference type="EMBL" id="JBBPFD010000018">
    <property type="protein sequence ID" value="KAK7889070.1"/>
    <property type="molecule type" value="Genomic_DNA"/>
</dbReference>
<name>A0AAW0NAJ9_9GOBI</name>
<keyword evidence="1" id="KW-0175">Coiled coil</keyword>
<keyword evidence="4" id="KW-1185">Reference proteome</keyword>
<feature type="compositionally biased region" description="Low complexity" evidence="2">
    <location>
        <begin position="556"/>
        <end position="565"/>
    </location>
</feature>
<comment type="caution">
    <text evidence="3">The sequence shown here is derived from an EMBL/GenBank/DDBJ whole genome shotgun (WGS) entry which is preliminary data.</text>
</comment>
<gene>
    <name evidence="3" type="ORF">WMY93_024630</name>
</gene>
<dbReference type="Proteomes" id="UP001460270">
    <property type="component" value="Unassembled WGS sequence"/>
</dbReference>
<feature type="compositionally biased region" description="Low complexity" evidence="2">
    <location>
        <begin position="146"/>
        <end position="156"/>
    </location>
</feature>
<evidence type="ECO:0000313" key="4">
    <source>
        <dbReference type="Proteomes" id="UP001460270"/>
    </source>
</evidence>
<feature type="region of interest" description="Disordered" evidence="2">
    <location>
        <begin position="547"/>
        <end position="583"/>
    </location>
</feature>
<evidence type="ECO:0000256" key="1">
    <source>
        <dbReference type="SAM" id="Coils"/>
    </source>
</evidence>
<evidence type="ECO:0000313" key="3">
    <source>
        <dbReference type="EMBL" id="KAK7889070.1"/>
    </source>
</evidence>
<reference evidence="4" key="1">
    <citation type="submission" date="2024-04" db="EMBL/GenBank/DDBJ databases">
        <title>Salinicola lusitanus LLJ914,a marine bacterium isolated from the Okinawa Trough.</title>
        <authorList>
            <person name="Li J."/>
        </authorList>
    </citation>
    <scope>NUCLEOTIDE SEQUENCE [LARGE SCALE GENOMIC DNA]</scope>
</reference>
<feature type="region of interest" description="Disordered" evidence="2">
    <location>
        <begin position="115"/>
        <end position="163"/>
    </location>
</feature>
<feature type="region of interest" description="Disordered" evidence="2">
    <location>
        <begin position="299"/>
        <end position="320"/>
    </location>
</feature>
<sequence length="604" mass="69479">MGGNSTGSTQTLLLIMRLNNLCPGPTGANKSHLVEAVVELSTKYTQSLAHIDTLKAKSQCEQQESANGHLKSRVCALESEVEALQTQRTNLSEEVQQLREALVRRENTIEALHKQLASERQTTDSPCEHEDSGLGSAPQSAHTLAENEPSVSSQSVEPEEKSESCVQVKFPELEELCAGAIEVLEKTEKQTNHLDLRKCELEKSVEESIEMIENLLAKVSELQSEKTELKKEEKSLLKERRQHITELLTKTRQLMDQNEELKQTFSVKSNFLDKQNSEMLRLKTLAMELHSIRRNETIQRLQQQQEQRSEEQGFPELPDELSASAQGDLTEEQLLHGTPHTLIHVFSLVSPSDDYEPGQSQSTDSSTEDSCFRPTECGFCRFHQSSVQVKVQMQTNMELQQLYAGVMEVLEKAEHKKKLLLLSICELEKIDQESKEMIKSLLANISELQSDNVELKEKEKSLLKEHTEHVSELVTKIRQLTNQNDKLKQMISIKDEFINKQKSEIFLLRQLAMEMESIKVDEKVLTLQQQREQRLKKPRFLHKFIDSAPMNQPEDQQNVSNSSEQNQEEGDPDEVEEDEGQMKWRRLNIQKKWRRMKVQMKWRR</sequence>
<evidence type="ECO:0000256" key="2">
    <source>
        <dbReference type="SAM" id="MobiDB-lite"/>
    </source>
</evidence>
<feature type="coiled-coil region" evidence="1">
    <location>
        <begin position="81"/>
        <end position="115"/>
    </location>
</feature>
<feature type="compositionally biased region" description="Acidic residues" evidence="2">
    <location>
        <begin position="566"/>
        <end position="579"/>
    </location>
</feature>
<dbReference type="AlphaFoldDB" id="A0AAW0NAJ9"/>
<proteinExistence type="predicted"/>